<reference evidence="2 3" key="1">
    <citation type="submission" date="2019-04" db="EMBL/GenBank/DDBJ databases">
        <title>Mesorhizobium composti sp. nov., isolated from compost.</title>
        <authorList>
            <person name="Lin S.-Y."/>
            <person name="Hameed A."/>
            <person name="Hsieh Y.-T."/>
            <person name="Young C.-C."/>
        </authorList>
    </citation>
    <scope>NUCLEOTIDE SEQUENCE [LARGE SCALE GENOMIC DNA]</scope>
    <source>
        <strain evidence="2 3">CC-YTH430</strain>
    </source>
</reference>
<evidence type="ECO:0000313" key="2">
    <source>
        <dbReference type="EMBL" id="THF58707.1"/>
    </source>
</evidence>
<name>A0ABY2Q9Q2_9HYPH</name>
<organism evidence="2 3">
    <name type="scientific">Ollibium composti</name>
    <dbReference type="NCBI Taxonomy" id="2675109"/>
    <lineage>
        <taxon>Bacteria</taxon>
        <taxon>Pseudomonadati</taxon>
        <taxon>Pseudomonadota</taxon>
        <taxon>Alphaproteobacteria</taxon>
        <taxon>Hyphomicrobiales</taxon>
        <taxon>Phyllobacteriaceae</taxon>
        <taxon>Ollibium</taxon>
    </lineage>
</organism>
<dbReference type="Proteomes" id="UP000306441">
    <property type="component" value="Unassembled WGS sequence"/>
</dbReference>
<feature type="signal peptide" evidence="1">
    <location>
        <begin position="1"/>
        <end position="20"/>
    </location>
</feature>
<accession>A0ABY2Q9Q2</accession>
<evidence type="ECO:0000313" key="3">
    <source>
        <dbReference type="Proteomes" id="UP000306441"/>
    </source>
</evidence>
<sequence length="109" mass="12034">MRILVIIATAIFTLSGPALADGTTKEKWPSIIYYGDGVNNRIDGGLFWEGQAGRLAEEAKRQEKSDGYRGSAIGYGAISTITNLPRTHYVSGYTRSDGVNVRPYYRSKR</sequence>
<dbReference type="EMBL" id="SSNY01000002">
    <property type="protein sequence ID" value="THF58707.1"/>
    <property type="molecule type" value="Genomic_DNA"/>
</dbReference>
<evidence type="ECO:0000256" key="1">
    <source>
        <dbReference type="SAM" id="SignalP"/>
    </source>
</evidence>
<comment type="caution">
    <text evidence="2">The sequence shown here is derived from an EMBL/GenBank/DDBJ whole genome shotgun (WGS) entry which is preliminary data.</text>
</comment>
<protein>
    <submittedName>
        <fullName evidence="2">Uncharacterized protein</fullName>
    </submittedName>
</protein>
<keyword evidence="3" id="KW-1185">Reference proteome</keyword>
<proteinExistence type="predicted"/>
<feature type="chain" id="PRO_5046013971" evidence="1">
    <location>
        <begin position="21"/>
        <end position="109"/>
    </location>
</feature>
<gene>
    <name evidence="2" type="ORF">E6C48_03345</name>
</gene>
<keyword evidence="1" id="KW-0732">Signal</keyword>
<dbReference type="RefSeq" id="WP_136354030.1">
    <property type="nucleotide sequence ID" value="NZ_SSNY01000002.1"/>
</dbReference>